<proteinExistence type="inferred from homology"/>
<keyword evidence="6" id="KW-1185">Reference proteome</keyword>
<evidence type="ECO:0000313" key="5">
    <source>
        <dbReference type="EMBL" id="CAI6363466.1"/>
    </source>
</evidence>
<keyword evidence="3" id="KW-0808">Transferase</keyword>
<dbReference type="PANTHER" id="PTHR48043:SF114">
    <property type="entry name" value="IP04436P-RELATED"/>
    <property type="match status" value="1"/>
</dbReference>
<dbReference type="Proteomes" id="UP001160148">
    <property type="component" value="Unassembled WGS sequence"/>
</dbReference>
<gene>
    <name evidence="5" type="ORF">MEUPH1_LOCUS18409</name>
</gene>
<dbReference type="EMBL" id="CARXXK010000003">
    <property type="protein sequence ID" value="CAI6363466.1"/>
    <property type="molecule type" value="Genomic_DNA"/>
</dbReference>
<dbReference type="InterPro" id="IPR050271">
    <property type="entry name" value="UDP-glycosyltransferase"/>
</dbReference>
<protein>
    <submittedName>
        <fullName evidence="5">Uncharacterized protein</fullName>
    </submittedName>
</protein>
<dbReference type="Pfam" id="PF00201">
    <property type="entry name" value="UDPGT"/>
    <property type="match status" value="1"/>
</dbReference>
<evidence type="ECO:0000256" key="3">
    <source>
        <dbReference type="ARBA" id="ARBA00022679"/>
    </source>
</evidence>
<comment type="similarity">
    <text evidence="1">Belongs to the UDP-glycosyltransferase family.</text>
</comment>
<dbReference type="PANTHER" id="PTHR48043">
    <property type="entry name" value="EG:EG0003.4 PROTEIN-RELATED"/>
    <property type="match status" value="1"/>
</dbReference>
<evidence type="ECO:0000256" key="4">
    <source>
        <dbReference type="SAM" id="MobiDB-lite"/>
    </source>
</evidence>
<accession>A0AAV0X5Z3</accession>
<evidence type="ECO:0000256" key="2">
    <source>
        <dbReference type="ARBA" id="ARBA00022676"/>
    </source>
</evidence>
<name>A0AAV0X5Z3_9HEMI</name>
<dbReference type="InterPro" id="IPR002213">
    <property type="entry name" value="UDP_glucos_trans"/>
</dbReference>
<keyword evidence="2" id="KW-0328">Glycosyltransferase</keyword>
<comment type="caution">
    <text evidence="5">The sequence shown here is derived from an EMBL/GenBank/DDBJ whole genome shotgun (WGS) entry which is preliminary data.</text>
</comment>
<organism evidence="5 6">
    <name type="scientific">Macrosiphum euphorbiae</name>
    <name type="common">potato aphid</name>
    <dbReference type="NCBI Taxonomy" id="13131"/>
    <lineage>
        <taxon>Eukaryota</taxon>
        <taxon>Metazoa</taxon>
        <taxon>Ecdysozoa</taxon>
        <taxon>Arthropoda</taxon>
        <taxon>Hexapoda</taxon>
        <taxon>Insecta</taxon>
        <taxon>Pterygota</taxon>
        <taxon>Neoptera</taxon>
        <taxon>Paraneoptera</taxon>
        <taxon>Hemiptera</taxon>
        <taxon>Sternorrhyncha</taxon>
        <taxon>Aphidomorpha</taxon>
        <taxon>Aphidoidea</taxon>
        <taxon>Aphididae</taxon>
        <taxon>Macrosiphini</taxon>
        <taxon>Macrosiphum</taxon>
    </lineage>
</organism>
<dbReference type="GO" id="GO:0008194">
    <property type="term" value="F:UDP-glycosyltransferase activity"/>
    <property type="evidence" value="ECO:0007669"/>
    <property type="project" value="InterPro"/>
</dbReference>
<reference evidence="5 6" key="1">
    <citation type="submission" date="2023-01" db="EMBL/GenBank/DDBJ databases">
        <authorList>
            <person name="Whitehead M."/>
        </authorList>
    </citation>
    <scope>NUCLEOTIDE SEQUENCE [LARGE SCALE GENOMIC DNA]</scope>
</reference>
<evidence type="ECO:0000256" key="1">
    <source>
        <dbReference type="ARBA" id="ARBA00009995"/>
    </source>
</evidence>
<evidence type="ECO:0000313" key="6">
    <source>
        <dbReference type="Proteomes" id="UP001160148"/>
    </source>
</evidence>
<dbReference type="SUPFAM" id="SSF53756">
    <property type="entry name" value="UDP-Glycosyltransferase/glycogen phosphorylase"/>
    <property type="match status" value="1"/>
</dbReference>
<sequence>MFRTVSEALTASGHHLTVVGHFPKTPKEPTRPQQSQNGDINGGGDEGRGSGSYTDYSLFGSMPVYENFTTDEVTGNGYLKEMLIILQDGLDNCEAVLSSGRLSQLLQSRAKFDLVLVEIFNTGCFVSIANHFGAPVVGITSTSLYPWFGGMVGDVVMPSYVPVNLLPFTSRMMFAERLINSMILIGMKTYYKFKYEQATQEIVDKYLGKLNGGTVSESLDNVNAIILNTHFVFGDTRPLPPGIIEVGGCSYKKPMPLPEVLERYVAEAQRGVIYFSMGSIVKGSSIPATQSLAMLRVFGRLDGYRVLWKWEDDPPPQEVRPENVMFVPWMPQFDVLSE</sequence>
<feature type="region of interest" description="Disordered" evidence="4">
    <location>
        <begin position="17"/>
        <end position="48"/>
    </location>
</feature>
<dbReference type="Gene3D" id="3.40.50.2000">
    <property type="entry name" value="Glycogen Phosphorylase B"/>
    <property type="match status" value="1"/>
</dbReference>
<dbReference type="AlphaFoldDB" id="A0AAV0X5Z3"/>